<dbReference type="AlphaFoldDB" id="W7WZ47"/>
<accession>W7WZ47</accession>
<organism evidence="2 3">
    <name type="scientific">Tetrahymena thermophila (strain SB210)</name>
    <dbReference type="NCBI Taxonomy" id="312017"/>
    <lineage>
        <taxon>Eukaryota</taxon>
        <taxon>Sar</taxon>
        <taxon>Alveolata</taxon>
        <taxon>Ciliophora</taxon>
        <taxon>Intramacronucleata</taxon>
        <taxon>Oligohymenophorea</taxon>
        <taxon>Hymenostomatida</taxon>
        <taxon>Tetrahymenina</taxon>
        <taxon>Tetrahymenidae</taxon>
        <taxon>Tetrahymena</taxon>
    </lineage>
</organism>
<keyword evidence="1 2" id="KW-0812">Transmembrane</keyword>
<dbReference type="EMBL" id="GG662488">
    <property type="protein sequence ID" value="EWS72170.1"/>
    <property type="molecule type" value="Genomic_DNA"/>
</dbReference>
<gene>
    <name evidence="2" type="ORF">TTHERM_000693128</name>
</gene>
<proteinExistence type="predicted"/>
<feature type="transmembrane region" description="Helical" evidence="1">
    <location>
        <begin position="75"/>
        <end position="99"/>
    </location>
</feature>
<evidence type="ECO:0000313" key="3">
    <source>
        <dbReference type="Proteomes" id="UP000009168"/>
    </source>
</evidence>
<dbReference type="InParanoid" id="W7WZ47"/>
<evidence type="ECO:0000313" key="2">
    <source>
        <dbReference type="EMBL" id="EWS72170.1"/>
    </source>
</evidence>
<dbReference type="RefSeq" id="XP_012655301.1">
    <property type="nucleotide sequence ID" value="XM_012799847.1"/>
</dbReference>
<keyword evidence="1" id="KW-0472">Membrane</keyword>
<protein>
    <submittedName>
        <fullName evidence="2">Transmembrane protein, putative</fullName>
    </submittedName>
</protein>
<dbReference type="Proteomes" id="UP000009168">
    <property type="component" value="Unassembled WGS sequence"/>
</dbReference>
<evidence type="ECO:0000256" key="1">
    <source>
        <dbReference type="SAM" id="Phobius"/>
    </source>
</evidence>
<dbReference type="KEGG" id="tet:TTHERM_000693128"/>
<dbReference type="GeneID" id="24440243"/>
<name>W7WZ47_TETTS</name>
<sequence length="119" mass="14424">MKIRKSNLKNLLYLANQKNELKLKQSCFIVLIKSIQYKSRGIKVQIKWTLNWVFYQLKEIHNQQILRNIHQFPSILNLCIFMALIDPFLIQAFMLIKYFQRVTLHYLNSLNTLIYPLFY</sequence>
<reference evidence="3" key="1">
    <citation type="journal article" date="2006" name="PLoS Biol.">
        <title>Macronuclear genome sequence of the ciliate Tetrahymena thermophila, a model eukaryote.</title>
        <authorList>
            <person name="Eisen J.A."/>
            <person name="Coyne R.S."/>
            <person name="Wu M."/>
            <person name="Wu D."/>
            <person name="Thiagarajan M."/>
            <person name="Wortman J.R."/>
            <person name="Badger J.H."/>
            <person name="Ren Q."/>
            <person name="Amedeo P."/>
            <person name="Jones K.M."/>
            <person name="Tallon L.J."/>
            <person name="Delcher A.L."/>
            <person name="Salzberg S.L."/>
            <person name="Silva J.C."/>
            <person name="Haas B.J."/>
            <person name="Majoros W.H."/>
            <person name="Farzad M."/>
            <person name="Carlton J.M."/>
            <person name="Smith R.K. Jr."/>
            <person name="Garg J."/>
            <person name="Pearlman R.E."/>
            <person name="Karrer K.M."/>
            <person name="Sun L."/>
            <person name="Manning G."/>
            <person name="Elde N.C."/>
            <person name="Turkewitz A.P."/>
            <person name="Asai D.J."/>
            <person name="Wilkes D.E."/>
            <person name="Wang Y."/>
            <person name="Cai H."/>
            <person name="Collins K."/>
            <person name="Stewart B.A."/>
            <person name="Lee S.R."/>
            <person name="Wilamowska K."/>
            <person name="Weinberg Z."/>
            <person name="Ruzzo W.L."/>
            <person name="Wloga D."/>
            <person name="Gaertig J."/>
            <person name="Frankel J."/>
            <person name="Tsao C.-C."/>
            <person name="Gorovsky M.A."/>
            <person name="Keeling P.J."/>
            <person name="Waller R.F."/>
            <person name="Patron N.J."/>
            <person name="Cherry J.M."/>
            <person name="Stover N.A."/>
            <person name="Krieger C.J."/>
            <person name="del Toro C."/>
            <person name="Ryder H.F."/>
            <person name="Williamson S.C."/>
            <person name="Barbeau R.A."/>
            <person name="Hamilton E.P."/>
            <person name="Orias E."/>
        </authorList>
    </citation>
    <scope>NUCLEOTIDE SEQUENCE [LARGE SCALE GENOMIC DNA]</scope>
    <source>
        <strain evidence="3">SB210</strain>
    </source>
</reference>
<keyword evidence="1" id="KW-1133">Transmembrane helix</keyword>
<keyword evidence="3" id="KW-1185">Reference proteome</keyword>